<reference evidence="2" key="1">
    <citation type="journal article" date="2013" name="Nat. Genet.">
        <title>The draft genomes of soft-shell turtle and green sea turtle yield insights into the development and evolution of the turtle-specific body plan.</title>
        <authorList>
            <person name="Wang Z."/>
            <person name="Pascual-Anaya J."/>
            <person name="Zadissa A."/>
            <person name="Li W."/>
            <person name="Niimura Y."/>
            <person name="Huang Z."/>
            <person name="Li C."/>
            <person name="White S."/>
            <person name="Xiong Z."/>
            <person name="Fang D."/>
            <person name="Wang B."/>
            <person name="Ming Y."/>
            <person name="Chen Y."/>
            <person name="Zheng Y."/>
            <person name="Kuraku S."/>
            <person name="Pignatelli M."/>
            <person name="Herrero J."/>
            <person name="Beal K."/>
            <person name="Nozawa M."/>
            <person name="Li Q."/>
            <person name="Wang J."/>
            <person name="Zhang H."/>
            <person name="Yu L."/>
            <person name="Shigenobu S."/>
            <person name="Wang J."/>
            <person name="Liu J."/>
            <person name="Flicek P."/>
            <person name="Searle S."/>
            <person name="Wang J."/>
            <person name="Kuratani S."/>
            <person name="Yin Y."/>
            <person name="Aken B."/>
            <person name="Zhang G."/>
            <person name="Irie N."/>
        </authorList>
    </citation>
    <scope>NUCLEOTIDE SEQUENCE [LARGE SCALE GENOMIC DNA]</scope>
</reference>
<organism evidence="1 2">
    <name type="scientific">Chelonia mydas</name>
    <name type="common">Green sea-turtle</name>
    <name type="synonym">Chelonia agassizi</name>
    <dbReference type="NCBI Taxonomy" id="8469"/>
    <lineage>
        <taxon>Eukaryota</taxon>
        <taxon>Metazoa</taxon>
        <taxon>Chordata</taxon>
        <taxon>Craniata</taxon>
        <taxon>Vertebrata</taxon>
        <taxon>Euteleostomi</taxon>
        <taxon>Archelosauria</taxon>
        <taxon>Testudinata</taxon>
        <taxon>Testudines</taxon>
        <taxon>Cryptodira</taxon>
        <taxon>Durocryptodira</taxon>
        <taxon>Americhelydia</taxon>
        <taxon>Chelonioidea</taxon>
        <taxon>Cheloniidae</taxon>
        <taxon>Chelonia</taxon>
    </lineage>
</organism>
<dbReference type="AlphaFoldDB" id="M7CLM0"/>
<sequence length="203" mass="22374">MSERGRDRDTLQCRVKVKKLQNAHHKVREANRQFCKELDAILNGDPTSTVKANVDTSVVRMPLKSGPSQEEEILDEDVEGDLEAEDNSEVRDACSQELSSTQEEATQSQLSEIGEVETGEEAPVLALAKCPVYSTVLEHLISPAVTHHFGGLVAHVCLPGVSRLVTVQHCRLLEFSALKPVPLQFSPVEVQYPLHCTPKKKVA</sequence>
<dbReference type="Proteomes" id="UP000031443">
    <property type="component" value="Unassembled WGS sequence"/>
</dbReference>
<evidence type="ECO:0000313" key="1">
    <source>
        <dbReference type="EMBL" id="EMP42082.1"/>
    </source>
</evidence>
<name>M7CLM0_CHEMY</name>
<keyword evidence="2" id="KW-1185">Reference proteome</keyword>
<dbReference type="EMBL" id="KB478633">
    <property type="protein sequence ID" value="EMP42082.1"/>
    <property type="molecule type" value="Genomic_DNA"/>
</dbReference>
<proteinExistence type="predicted"/>
<gene>
    <name evidence="1" type="ORF">UY3_00673</name>
</gene>
<protein>
    <submittedName>
        <fullName evidence="1">Uncharacterized protein</fullName>
    </submittedName>
</protein>
<accession>M7CLM0</accession>
<evidence type="ECO:0000313" key="2">
    <source>
        <dbReference type="Proteomes" id="UP000031443"/>
    </source>
</evidence>